<reference evidence="1" key="1">
    <citation type="submission" date="2020-08" db="EMBL/GenBank/DDBJ databases">
        <title>Multicomponent nature underlies the extraordinary mechanical properties of spider dragline silk.</title>
        <authorList>
            <person name="Kono N."/>
            <person name="Nakamura H."/>
            <person name="Mori M."/>
            <person name="Yoshida Y."/>
            <person name="Ohtoshi R."/>
            <person name="Malay A.D."/>
            <person name="Moran D.A.P."/>
            <person name="Tomita M."/>
            <person name="Numata K."/>
            <person name="Arakawa K."/>
        </authorList>
    </citation>
    <scope>NUCLEOTIDE SEQUENCE</scope>
</reference>
<dbReference type="Proteomes" id="UP000887013">
    <property type="component" value="Unassembled WGS sequence"/>
</dbReference>
<evidence type="ECO:0000313" key="1">
    <source>
        <dbReference type="EMBL" id="GFS54228.1"/>
    </source>
</evidence>
<evidence type="ECO:0000313" key="2">
    <source>
        <dbReference type="Proteomes" id="UP000887013"/>
    </source>
</evidence>
<gene>
    <name evidence="1" type="ORF">NPIL_322471</name>
</gene>
<dbReference type="EMBL" id="BMAW01092321">
    <property type="protein sequence ID" value="GFS54228.1"/>
    <property type="molecule type" value="Genomic_DNA"/>
</dbReference>
<name>A0A8X6JRD4_NEPPI</name>
<protein>
    <submittedName>
        <fullName evidence="1">Uncharacterized protein</fullName>
    </submittedName>
</protein>
<sequence length="161" mass="18062">MVCQSKKPSLGRINGNPSPIDPFLQHRGSSDCPSSHLPQHALSYTTHRSVNLPCTAGTGFIAVLITQCRKVGYRTDIHLSVLRQCSVLYVKRKRSPHIGRNKVVRSVALRRECPYLNSPFACPNAKPWIIRTWTKCRSFWNLEIFACGTPDLGHGIFSGFQ</sequence>
<comment type="caution">
    <text evidence="1">The sequence shown here is derived from an EMBL/GenBank/DDBJ whole genome shotgun (WGS) entry which is preliminary data.</text>
</comment>
<dbReference type="AlphaFoldDB" id="A0A8X6JRD4"/>
<organism evidence="1 2">
    <name type="scientific">Nephila pilipes</name>
    <name type="common">Giant wood spider</name>
    <name type="synonym">Nephila maculata</name>
    <dbReference type="NCBI Taxonomy" id="299642"/>
    <lineage>
        <taxon>Eukaryota</taxon>
        <taxon>Metazoa</taxon>
        <taxon>Ecdysozoa</taxon>
        <taxon>Arthropoda</taxon>
        <taxon>Chelicerata</taxon>
        <taxon>Arachnida</taxon>
        <taxon>Araneae</taxon>
        <taxon>Araneomorphae</taxon>
        <taxon>Entelegynae</taxon>
        <taxon>Araneoidea</taxon>
        <taxon>Nephilidae</taxon>
        <taxon>Nephila</taxon>
    </lineage>
</organism>
<keyword evidence="2" id="KW-1185">Reference proteome</keyword>
<accession>A0A8X6JRD4</accession>
<proteinExistence type="predicted"/>